<dbReference type="RefSeq" id="XP_067715469.1">
    <property type="nucleotide sequence ID" value="XM_067859368.1"/>
</dbReference>
<keyword evidence="2" id="KW-0812">Transmembrane</keyword>
<evidence type="ECO:0000313" key="3">
    <source>
        <dbReference type="EMBL" id="GIX63400.1"/>
    </source>
</evidence>
<gene>
    <name evidence="3" type="ORF">BcabD6B2_28350</name>
</gene>
<evidence type="ECO:0000256" key="2">
    <source>
        <dbReference type="SAM" id="Phobius"/>
    </source>
</evidence>
<dbReference type="Proteomes" id="UP001497744">
    <property type="component" value="Unassembled WGS sequence"/>
</dbReference>
<keyword evidence="2" id="KW-1133">Transmembrane helix</keyword>
<evidence type="ECO:0000313" key="4">
    <source>
        <dbReference type="Proteomes" id="UP001497744"/>
    </source>
</evidence>
<accession>A0AAV4LU62</accession>
<feature type="transmembrane region" description="Helical" evidence="2">
    <location>
        <begin position="1429"/>
        <end position="1453"/>
    </location>
</feature>
<feature type="region of interest" description="Disordered" evidence="1">
    <location>
        <begin position="293"/>
        <end position="317"/>
    </location>
</feature>
<sequence>MGEENSLTQPPKDLKEAIDWLALVGEYGENGWDISKRNKLDESIKSDHDWAQAKQKAGIINIQGVVNNLAKMLGSRFLGYSSQKSNDFTGDEGIVKDGGNYQSSYIHFEWQENHIHDYLKITLCAASMMFYGLSFLYWKCKVSHGDGWSNSQLNDDGGWGLGRFMRDMGFNPSRELRDVKGSKVATILDSEGAHNFDELQKAYGNGQYVYSNFVDELETQYNPQNNALNSPLTSCYKFAKHYFTSKFKERDSESIDQTLTAIKKSLEGFSKLCTTSAQDLQYRVGGFLKEVGASKSTTMPEPKTDAAPSDNPSPTGPVAGTLTTLGLGGGAAAAYLLDLGGAKTLLRHNVLTSHPYIHTYPPQSISLFDSSSNLKEAIDWILRVTGKDGQNKSSQDGTSDLAKEVQRLLEEVEKSGTEYSEDIKKVIGALGNGLIGNLADGLRQFIGYDATSKGTPIITGGGILPANVAKHQVCNAVLNFVIRFLEGLCEIKASGHEKVLVVIGKLRKFVGTGKVPQGFKELVGKIEEKVDDLNGLQGNAGRGLKEVFGNLKTVVSTASLDSGGSESVQSFKTHVDSFLGEAFGMVKGEDPRTHLSNFNNVCTQLISLFNQRNIKNGLTTTNPLNNTLNTHIQKVSRAANNAALNGEINGSRTGKPFTAALLSTLQSAANSVVGDLTTKPYTSYYYDTPQKQWSDNTQINGNHAKIFLGYLPLYYQALTYIYWGCHDKGGPWRNLTLANGSMRSYFDSQGFLPTFVESNRTGAHIADSALKGFSELQAAASSFNDSKYPYVSFTKNLREKVNGFTSAYTTCPLSALFYGASCYFQCQHITNAKSAGGTPRTIREMLYFLAALQFSPQYDAFDGYVTEYFKGLQPDLKNKNDDSDLKLHVAISGSSKTGDTLSAADLKSYLTSTFHLAPAFIGLIQEPSRFGEPWLHSLYCNSMNLQYPSGSALFNTLSNYAYALQFQLYFLYIQCANNYTYTCGWNQCAFGANVNASIQGRIVVSYICPTGCTTSGGGHDHSTRPDQCEHTGCGSNGKGSPLQAFLTDKLKGFSRGHPSHPSSHLATCSGYMCHVPMGFENALRETPNAGYQGSHISLTLKPFCGSSSTPLSQLSEKLSCLTKRAPSTLGGIFGFIWHLNGQLFKNKSPTLGDLIEKFDKAFDLGNNLKQTFSNDSYIALTLLWNRISKLKFQKPQSQNATVLSRSLEAMAPQIPFLYQLFMARDAESLPVVLFDLKQQCHKVEVQTDGGTHRTTTTVTHNGSAEHNCSSTPADLFSLQTSRCTKGPNCGPYLSPLTHTHGSAFAPIHASSYLSWVIYLAEDLHSRFQEMHDDLKNITCIPSSGSHGPSGSCSCPSVVECAEVLPILYANGFTFASAGLLKNGGGQPSGKKSCQNFHDQLSAVLANDENTPLFKLLTVIDDFLYMFRFYFFYNLSTFWSIYVCIILYTFFFLLDTLRVRSHLHFPSSHSISTISLLGTGKAPALKKLTYYMP</sequence>
<organism evidence="3 4">
    <name type="scientific">Babesia caballi</name>
    <dbReference type="NCBI Taxonomy" id="5871"/>
    <lineage>
        <taxon>Eukaryota</taxon>
        <taxon>Sar</taxon>
        <taxon>Alveolata</taxon>
        <taxon>Apicomplexa</taxon>
        <taxon>Aconoidasida</taxon>
        <taxon>Piroplasmida</taxon>
        <taxon>Babesiidae</taxon>
        <taxon>Babesia</taxon>
    </lineage>
</organism>
<keyword evidence="2" id="KW-0472">Membrane</keyword>
<comment type="caution">
    <text evidence="3">The sequence shown here is derived from an EMBL/GenBank/DDBJ whole genome shotgun (WGS) entry which is preliminary data.</text>
</comment>
<evidence type="ECO:0000256" key="1">
    <source>
        <dbReference type="SAM" id="MobiDB-lite"/>
    </source>
</evidence>
<proteinExistence type="predicted"/>
<dbReference type="GeneID" id="94194881"/>
<protein>
    <submittedName>
        <fullName evidence="3">Extracellular matrix-binding ebh</fullName>
    </submittedName>
</protein>
<reference evidence="3 4" key="1">
    <citation type="submission" date="2021-06" db="EMBL/GenBank/DDBJ databases">
        <title>Genome sequence of Babesia caballi.</title>
        <authorList>
            <person name="Yamagishi J."/>
            <person name="Kidaka T."/>
            <person name="Ochi A."/>
        </authorList>
    </citation>
    <scope>NUCLEOTIDE SEQUENCE [LARGE SCALE GENOMIC DNA]</scope>
    <source>
        <strain evidence="3">USDA-D6B2</strain>
    </source>
</reference>
<dbReference type="EMBL" id="BPLF01000002">
    <property type="protein sequence ID" value="GIX63400.1"/>
    <property type="molecule type" value="Genomic_DNA"/>
</dbReference>
<keyword evidence="4" id="KW-1185">Reference proteome</keyword>
<name>A0AAV4LU62_BABCB</name>